<feature type="domain" description="N-acetyltransferase" evidence="2">
    <location>
        <begin position="18"/>
        <end position="109"/>
    </location>
</feature>
<dbReference type="Pfam" id="PF14542">
    <property type="entry name" value="Acetyltransf_CG"/>
    <property type="match status" value="1"/>
</dbReference>
<organism evidence="3 4">
    <name type="scientific">Isoptericola halotolerans</name>
    <dbReference type="NCBI Taxonomy" id="300560"/>
    <lineage>
        <taxon>Bacteria</taxon>
        <taxon>Bacillati</taxon>
        <taxon>Actinomycetota</taxon>
        <taxon>Actinomycetes</taxon>
        <taxon>Micrococcales</taxon>
        <taxon>Promicromonosporaceae</taxon>
        <taxon>Isoptericola</taxon>
    </lineage>
</organism>
<dbReference type="Proteomes" id="UP000757540">
    <property type="component" value="Unassembled WGS sequence"/>
</dbReference>
<dbReference type="SUPFAM" id="SSF55729">
    <property type="entry name" value="Acyl-CoA N-acyltransferases (Nat)"/>
    <property type="match status" value="1"/>
</dbReference>
<dbReference type="EMBL" id="JABEZU010000002">
    <property type="protein sequence ID" value="NOV97100.1"/>
    <property type="molecule type" value="Genomic_DNA"/>
</dbReference>
<dbReference type="InterPro" id="IPR000182">
    <property type="entry name" value="GNAT_dom"/>
</dbReference>
<accession>A0ABX2A5B2</accession>
<name>A0ABX2A5B2_9MICO</name>
<feature type="domain" description="N-acetyltransferase" evidence="1">
    <location>
        <begin position="1"/>
        <end position="125"/>
    </location>
</feature>
<dbReference type="PROSITE" id="PS51186">
    <property type="entry name" value="GNAT"/>
    <property type="match status" value="1"/>
</dbReference>
<evidence type="ECO:0000259" key="1">
    <source>
        <dbReference type="PROSITE" id="PS51186"/>
    </source>
</evidence>
<comment type="caution">
    <text evidence="3">The sequence shown here is derived from an EMBL/GenBank/DDBJ whole genome shotgun (WGS) entry which is preliminary data.</text>
</comment>
<evidence type="ECO:0000313" key="3">
    <source>
        <dbReference type="EMBL" id="NOV97100.1"/>
    </source>
</evidence>
<evidence type="ECO:0000259" key="2">
    <source>
        <dbReference type="PROSITE" id="PS51729"/>
    </source>
</evidence>
<dbReference type="RefSeq" id="WP_171783349.1">
    <property type="nucleotide sequence ID" value="NZ_BAAAML010000014.1"/>
</dbReference>
<proteinExistence type="predicted"/>
<protein>
    <recommendedName>
        <fullName evidence="5">N-acetyltransferase domain-containing protein</fullName>
    </recommendedName>
</protein>
<sequence>MTEALTDTTGTRVAVGVELADPVSAYTITVDDGPVVGRAEFVDNPKAEGERIIFHTEVDQDFAGRGLAKILLEEALADSIRRGLTIVPVCPLFARHLTRRGDEFVAAGGMFRSPTRADLSAVTVAVRHRP</sequence>
<reference evidence="3 4" key="1">
    <citation type="submission" date="2020-05" db="EMBL/GenBank/DDBJ databases">
        <title>Genomic Encyclopedia of Type Strains, Phase III (KMG-III): the genomes of soil and plant-associated and newly described type strains.</title>
        <authorList>
            <person name="Whitman W."/>
        </authorList>
    </citation>
    <scope>NUCLEOTIDE SEQUENCE [LARGE SCALE GENOMIC DNA]</scope>
    <source>
        <strain evidence="3 4">KCTC 19046</strain>
    </source>
</reference>
<dbReference type="InterPro" id="IPR016181">
    <property type="entry name" value="Acyl_CoA_acyltransferase"/>
</dbReference>
<evidence type="ECO:0000313" key="4">
    <source>
        <dbReference type="Proteomes" id="UP000757540"/>
    </source>
</evidence>
<gene>
    <name evidence="3" type="ORF">HDG69_001675</name>
</gene>
<dbReference type="Gene3D" id="3.40.630.30">
    <property type="match status" value="1"/>
</dbReference>
<dbReference type="PROSITE" id="PS51729">
    <property type="entry name" value="GNAT_YJDJ"/>
    <property type="match status" value="1"/>
</dbReference>
<evidence type="ECO:0008006" key="5">
    <source>
        <dbReference type="Google" id="ProtNLM"/>
    </source>
</evidence>
<keyword evidence="4" id="KW-1185">Reference proteome</keyword>
<dbReference type="CDD" id="cd04301">
    <property type="entry name" value="NAT_SF"/>
    <property type="match status" value="1"/>
</dbReference>
<dbReference type="InterPro" id="IPR031165">
    <property type="entry name" value="GNAT_YJDJ"/>
</dbReference>